<gene>
    <name evidence="4" type="ORF">HQ865_24555</name>
</gene>
<feature type="chain" id="PRO_5028832977" description="NHL repeat-containing protein" evidence="3">
    <location>
        <begin position="24"/>
        <end position="463"/>
    </location>
</feature>
<evidence type="ECO:0000256" key="3">
    <source>
        <dbReference type="SAM" id="SignalP"/>
    </source>
</evidence>
<dbReference type="CDD" id="cd14953">
    <property type="entry name" value="NHL_like_1"/>
    <property type="match status" value="1"/>
</dbReference>
<reference evidence="4 5" key="1">
    <citation type="submission" date="2020-05" db="EMBL/GenBank/DDBJ databases">
        <title>Mucilaginibacter mali sp. nov.</title>
        <authorList>
            <person name="Kim H.S."/>
            <person name="Lee K.C."/>
            <person name="Suh M.K."/>
            <person name="Kim J.-S."/>
            <person name="Han K.-I."/>
            <person name="Eom M.K."/>
            <person name="Shin Y.K."/>
            <person name="Lee J.-S."/>
        </authorList>
    </citation>
    <scope>NUCLEOTIDE SEQUENCE [LARGE SCALE GENOMIC DNA]</scope>
    <source>
        <strain evidence="4 5">G2-14</strain>
    </source>
</reference>
<dbReference type="PANTHER" id="PTHR13833">
    <property type="match status" value="1"/>
</dbReference>
<accession>A0A7D4TQR9</accession>
<dbReference type="InterPro" id="IPR001258">
    <property type="entry name" value="NHL_repeat"/>
</dbReference>
<dbReference type="EMBL" id="CP054139">
    <property type="protein sequence ID" value="QKJ32793.1"/>
    <property type="molecule type" value="Genomic_DNA"/>
</dbReference>
<proteinExistence type="predicted"/>
<keyword evidence="1" id="KW-0677">Repeat</keyword>
<sequence length="463" mass="47111">MRSSLRKLSIVLLMLVPSVLVFTGCNKSSDDTGLQFVPAVTTNTLITNLTTTSAQSGGYITNYVTNTVSEYGVCWSTTNKTPVTTDSKTALTTANIVHFSATATGLTPNTLYYLRAYAIDTKGGITYGGVVQFTTPTATFAIAGTASTYAGSGTAAYTEGPLKTASFNSPQGVVADAAGNIYVADAFNNAIRKISTTGTVSTLAGSATPGNANGTGAAASFYSPQYIAIDGSGNLYVSDVGNNAIRKITSAGVVSTLAGGAYVGFADGTGATARFNSPAGLVADASGNIYVADRGNSAIRKITPAGVVTTFAGTNVASYSDGLTTSARFNNPCGITIDAAGVLYVADLSNNAIRQIATDGTVTTIAGNPTTLNDAVNLPVGITTDKAGNMFITDESGRILEITATKILYTIAGSANVSGYTEGKGTVAKFSNPQGITTDAAGNVYVADYNNNVIRKVVVSATP</sequence>
<dbReference type="AlphaFoldDB" id="A0A7D4TQR9"/>
<evidence type="ECO:0000313" key="4">
    <source>
        <dbReference type="EMBL" id="QKJ32793.1"/>
    </source>
</evidence>
<protein>
    <recommendedName>
        <fullName evidence="6">NHL repeat-containing protein</fullName>
    </recommendedName>
</protein>
<evidence type="ECO:0000256" key="1">
    <source>
        <dbReference type="ARBA" id="ARBA00022737"/>
    </source>
</evidence>
<name>A0A7D4TQR9_9SPHI</name>
<dbReference type="PANTHER" id="PTHR13833:SF71">
    <property type="entry name" value="NHL DOMAIN-CONTAINING PROTEIN"/>
    <property type="match status" value="1"/>
</dbReference>
<dbReference type="SUPFAM" id="SSF101898">
    <property type="entry name" value="NHL repeat"/>
    <property type="match status" value="1"/>
</dbReference>
<organism evidence="4 5">
    <name type="scientific">Mucilaginibacter mali</name>
    <dbReference type="NCBI Taxonomy" id="2740462"/>
    <lineage>
        <taxon>Bacteria</taxon>
        <taxon>Pseudomonadati</taxon>
        <taxon>Bacteroidota</taxon>
        <taxon>Sphingobacteriia</taxon>
        <taxon>Sphingobacteriales</taxon>
        <taxon>Sphingobacteriaceae</taxon>
        <taxon>Mucilaginibacter</taxon>
    </lineage>
</organism>
<dbReference type="Gene3D" id="2.120.10.30">
    <property type="entry name" value="TolB, C-terminal domain"/>
    <property type="match status" value="4"/>
</dbReference>
<keyword evidence="5" id="KW-1185">Reference proteome</keyword>
<feature type="signal peptide" evidence="3">
    <location>
        <begin position="1"/>
        <end position="23"/>
    </location>
</feature>
<dbReference type="RefSeq" id="WP_173417439.1">
    <property type="nucleotide sequence ID" value="NZ_CP054139.1"/>
</dbReference>
<dbReference type="PROSITE" id="PS51257">
    <property type="entry name" value="PROKAR_LIPOPROTEIN"/>
    <property type="match status" value="1"/>
</dbReference>
<feature type="repeat" description="NHL" evidence="2">
    <location>
        <begin position="263"/>
        <end position="305"/>
    </location>
</feature>
<dbReference type="PROSITE" id="PS51125">
    <property type="entry name" value="NHL"/>
    <property type="match status" value="1"/>
</dbReference>
<evidence type="ECO:0000256" key="2">
    <source>
        <dbReference type="PROSITE-ProRule" id="PRU00504"/>
    </source>
</evidence>
<dbReference type="InterPro" id="IPR011042">
    <property type="entry name" value="6-blade_b-propeller_TolB-like"/>
</dbReference>
<evidence type="ECO:0000313" key="5">
    <source>
        <dbReference type="Proteomes" id="UP000505355"/>
    </source>
</evidence>
<dbReference type="Proteomes" id="UP000505355">
    <property type="component" value="Chromosome"/>
</dbReference>
<dbReference type="KEGG" id="mmab:HQ865_24555"/>
<dbReference type="Pfam" id="PF01436">
    <property type="entry name" value="NHL"/>
    <property type="match status" value="3"/>
</dbReference>
<keyword evidence="3" id="KW-0732">Signal</keyword>
<evidence type="ECO:0008006" key="6">
    <source>
        <dbReference type="Google" id="ProtNLM"/>
    </source>
</evidence>